<dbReference type="Proteomes" id="UP000011205">
    <property type="component" value="Unassembled WGS sequence"/>
</dbReference>
<sequence>MNPAGGCASHTNVMNRIRPTAGERPTNHPSEGP</sequence>
<evidence type="ECO:0000313" key="3">
    <source>
        <dbReference type="Proteomes" id="UP000011205"/>
    </source>
</evidence>
<proteinExistence type="predicted"/>
<organism evidence="2 3">
    <name type="scientific">Streptomyces viridochromogenes Tue57</name>
    <dbReference type="NCBI Taxonomy" id="1160705"/>
    <lineage>
        <taxon>Bacteria</taxon>
        <taxon>Bacillati</taxon>
        <taxon>Actinomycetota</taxon>
        <taxon>Actinomycetes</taxon>
        <taxon>Kitasatosporales</taxon>
        <taxon>Streptomycetaceae</taxon>
        <taxon>Streptomyces</taxon>
    </lineage>
</organism>
<dbReference type="EMBL" id="AMLP01000119">
    <property type="protein sequence ID" value="ELS55259.1"/>
    <property type="molecule type" value="Genomic_DNA"/>
</dbReference>
<accession>L8PGC6</accession>
<gene>
    <name evidence="2" type="ORF">STVIR_3783</name>
</gene>
<reference evidence="2 3" key="1">
    <citation type="journal article" date="2013" name="Genome Announc.">
        <title>Draft Genome Sequence of Streptomyces viridochromogenes Strain Tu57, Producer of Avilamycin.</title>
        <authorList>
            <person name="Gruning B.A."/>
            <person name="Erxleben A."/>
            <person name="Hahnlein A."/>
            <person name="Gunther S."/>
        </authorList>
    </citation>
    <scope>NUCLEOTIDE SEQUENCE [LARGE SCALE GENOMIC DNA]</scope>
    <source>
        <strain evidence="2 3">Tue57</strain>
    </source>
</reference>
<evidence type="ECO:0000256" key="1">
    <source>
        <dbReference type="SAM" id="MobiDB-lite"/>
    </source>
</evidence>
<comment type="caution">
    <text evidence="2">The sequence shown here is derived from an EMBL/GenBank/DDBJ whole genome shotgun (WGS) entry which is preliminary data.</text>
</comment>
<feature type="region of interest" description="Disordered" evidence="1">
    <location>
        <begin position="1"/>
        <end position="33"/>
    </location>
</feature>
<name>L8PGC6_STRVR</name>
<dbReference type="AlphaFoldDB" id="L8PGC6"/>
<evidence type="ECO:0000313" key="2">
    <source>
        <dbReference type="EMBL" id="ELS55259.1"/>
    </source>
</evidence>
<protein>
    <submittedName>
        <fullName evidence="2">Uncharacterized protein</fullName>
    </submittedName>
</protein>